<dbReference type="GeneID" id="66859893"/>
<organism evidence="2 3">
    <name type="scientific">Streptomyces rimosus subsp. rimosus (strain ATCC 10970 / DSM 40260 / JCM 4667 / NRRL 2234)</name>
    <dbReference type="NCBI Taxonomy" id="1265868"/>
    <lineage>
        <taxon>Bacteria</taxon>
        <taxon>Bacillati</taxon>
        <taxon>Actinomycetota</taxon>
        <taxon>Actinomycetes</taxon>
        <taxon>Kitasatosporales</taxon>
        <taxon>Streptomycetaceae</taxon>
        <taxon>Streptomyces</taxon>
    </lineage>
</organism>
<evidence type="ECO:0000313" key="2">
    <source>
        <dbReference type="EMBL" id="QST85138.1"/>
    </source>
</evidence>
<reference evidence="2" key="3">
    <citation type="journal article" date="2021" name="bioRxiv">
        <title>Bilateral symmetry of linear streptomycete chromosomes.</title>
        <authorList>
            <person name="Algora-Gallardo L."/>
            <person name="Schniete J.K."/>
            <person name="Mark D.R."/>
            <person name="Hunter I.S."/>
            <person name="Herron P.R."/>
        </authorList>
    </citation>
    <scope>NUCLEOTIDE SEQUENCE</scope>
    <source>
        <strain evidence="2">ATCC 10970</strain>
    </source>
</reference>
<evidence type="ECO:0000313" key="3">
    <source>
        <dbReference type="Proteomes" id="UP000011074"/>
    </source>
</evidence>
<feature type="compositionally biased region" description="Low complexity" evidence="1">
    <location>
        <begin position="10"/>
        <end position="31"/>
    </location>
</feature>
<dbReference type="RefSeq" id="WP_050498872.1">
    <property type="nucleotide sequence ID" value="NZ_CP048261.1"/>
</dbReference>
<dbReference type="Proteomes" id="UP000011074">
    <property type="component" value="Chromosome"/>
</dbReference>
<feature type="region of interest" description="Disordered" evidence="1">
    <location>
        <begin position="451"/>
        <end position="475"/>
    </location>
</feature>
<sequence length="475" mass="50192">MAPDTRPDASRPGARQASGAGPGARRPGPAATGFVLPDDVAAAAGLYAEPSDPGTKSPEDEGPESSVRFYRPLVYRLPGEPGPTGAVDLLLCFPYDLAPLTGGRAYGDARVGIDFGDSGAQALAVQPAPGSVQPDGTRVAVFGRGHHRLRWEFRPPSAGLRPDGHWCQVLLRLPPGRSGVYCHLSCHVVVRRTLLGRVVGSKAGTRGNFGLRVNVEDAWAARLPLPGLPYPMAAPDGPAPRVRGPEGGHEEGAAGDAPWLRRLFFALDVERYSRRHNTHMARVQRDLWRTARAACAHASVDWHACGRQVSGDGYLLVLPTGISEPAAVAGLLQGVTLAVHAVNTDPERPAGIGPTRMRASLHQGLTCEGASGFLGTAVVELFRVLDAGPLRAALRESAHADLAVAWSDSLYRDLVPHAYPGLDERAFRQVQVDLPEKGFTAGAWIELRARPLGGERPAPAGTEAPDAGNGAPNPH</sequence>
<dbReference type="EMBL" id="CP048261">
    <property type="protein sequence ID" value="QST85138.1"/>
    <property type="molecule type" value="Genomic_DNA"/>
</dbReference>
<protein>
    <recommendedName>
        <fullName evidence="4">Guanylate cyclase domain-containing protein</fullName>
    </recommendedName>
</protein>
<reference evidence="2" key="2">
    <citation type="submission" date="2020-01" db="EMBL/GenBank/DDBJ databases">
        <authorList>
            <person name="Algora L."/>
            <person name="Schniete J.K."/>
            <person name="MacFadyen A."/>
            <person name="Hoskisson P.A."/>
            <person name="Hunter I.S."/>
            <person name="Herron P.R."/>
        </authorList>
    </citation>
    <scope>NUCLEOTIDE SEQUENCE</scope>
    <source>
        <strain evidence="2">ATCC 10970</strain>
    </source>
</reference>
<dbReference type="AlphaFoldDB" id="A0A8A1UZF0"/>
<reference evidence="2" key="1">
    <citation type="submission" date="2012-12" db="EMBL/GenBank/DDBJ databases">
        <authorList>
            <person name="Pethick F.E."/>
            <person name="MacFadyen A.C."/>
            <person name="Tang Z."/>
            <person name="Sangal V."/>
            <person name="Tze-Tze L."/>
            <person name="Chu J."/>
            <person name="Guo M."/>
            <person name="Kirby R."/>
            <person name="Hoskisson P.A."/>
            <person name="Herron P.R."/>
            <person name="Hunter I.S."/>
        </authorList>
    </citation>
    <scope>NUCLEOTIDE SEQUENCE</scope>
    <source>
        <strain evidence="2">ATCC 10970</strain>
    </source>
</reference>
<accession>A0A8A1UZF0</accession>
<name>A0A8A1UZF0_STRR1</name>
<evidence type="ECO:0000256" key="1">
    <source>
        <dbReference type="SAM" id="MobiDB-lite"/>
    </source>
</evidence>
<proteinExistence type="predicted"/>
<evidence type="ECO:0008006" key="4">
    <source>
        <dbReference type="Google" id="ProtNLM"/>
    </source>
</evidence>
<gene>
    <name evidence="2" type="ORF">SRIM_037940</name>
</gene>
<feature type="region of interest" description="Disordered" evidence="1">
    <location>
        <begin position="1"/>
        <end position="65"/>
    </location>
</feature>